<dbReference type="InterPro" id="IPR009057">
    <property type="entry name" value="Homeodomain-like_sf"/>
</dbReference>
<evidence type="ECO:0000256" key="2">
    <source>
        <dbReference type="ARBA" id="ARBA00023125"/>
    </source>
</evidence>
<dbReference type="OrthoDB" id="6159439at2759"/>
<feature type="region of interest" description="Disordered" evidence="7">
    <location>
        <begin position="210"/>
        <end position="234"/>
    </location>
</feature>
<dbReference type="SMART" id="SM00389">
    <property type="entry name" value="HOX"/>
    <property type="match status" value="1"/>
</dbReference>
<feature type="region of interest" description="Disordered" evidence="7">
    <location>
        <begin position="329"/>
        <end position="352"/>
    </location>
</feature>
<proteinExistence type="predicted"/>
<dbReference type="STRING" id="278856.A0A212F1J1"/>
<dbReference type="SUPFAM" id="SSF46689">
    <property type="entry name" value="Homeodomain-like"/>
    <property type="match status" value="1"/>
</dbReference>
<dbReference type="InterPro" id="IPR020479">
    <property type="entry name" value="HD_metazoa"/>
</dbReference>
<evidence type="ECO:0000256" key="1">
    <source>
        <dbReference type="ARBA" id="ARBA00004123"/>
    </source>
</evidence>
<keyword evidence="3 5" id="KW-0371">Homeobox</keyword>
<dbReference type="InterPro" id="IPR017970">
    <property type="entry name" value="Homeobox_CS"/>
</dbReference>
<dbReference type="CDD" id="cd00086">
    <property type="entry name" value="homeodomain"/>
    <property type="match status" value="1"/>
</dbReference>
<organism evidence="8 9">
    <name type="scientific">Danaus plexippus plexippus</name>
    <dbReference type="NCBI Taxonomy" id="278856"/>
    <lineage>
        <taxon>Eukaryota</taxon>
        <taxon>Metazoa</taxon>
        <taxon>Ecdysozoa</taxon>
        <taxon>Arthropoda</taxon>
        <taxon>Hexapoda</taxon>
        <taxon>Insecta</taxon>
        <taxon>Pterygota</taxon>
        <taxon>Neoptera</taxon>
        <taxon>Endopterygota</taxon>
        <taxon>Lepidoptera</taxon>
        <taxon>Glossata</taxon>
        <taxon>Ditrysia</taxon>
        <taxon>Papilionoidea</taxon>
        <taxon>Nymphalidae</taxon>
        <taxon>Danainae</taxon>
        <taxon>Danaini</taxon>
        <taxon>Danaina</taxon>
        <taxon>Danaus</taxon>
        <taxon>Danaus</taxon>
    </lineage>
</organism>
<feature type="region of interest" description="Disordered" evidence="7">
    <location>
        <begin position="1"/>
        <end position="25"/>
    </location>
</feature>
<comment type="caution">
    <text evidence="8">The sequence shown here is derived from an EMBL/GenBank/DDBJ whole genome shotgun (WGS) entry which is preliminary data.</text>
</comment>
<protein>
    <submittedName>
        <fullName evidence="8">Special homeobox protein 8</fullName>
    </submittedName>
</protein>
<feature type="region of interest" description="Disordered" evidence="7">
    <location>
        <begin position="129"/>
        <end position="154"/>
    </location>
</feature>
<dbReference type="Proteomes" id="UP000007151">
    <property type="component" value="Unassembled WGS sequence"/>
</dbReference>
<dbReference type="PANTHER" id="PTHR45664:SF12">
    <property type="entry name" value="PANCREAS_DUODENUM HOMEOBOX PROTEIN 1"/>
    <property type="match status" value="1"/>
</dbReference>
<keyword evidence="2 5" id="KW-0238">DNA-binding</keyword>
<gene>
    <name evidence="8" type="ORF">KGM_210997</name>
</gene>
<dbReference type="GO" id="GO:0000978">
    <property type="term" value="F:RNA polymerase II cis-regulatory region sequence-specific DNA binding"/>
    <property type="evidence" value="ECO:0007669"/>
    <property type="project" value="TreeGrafter"/>
</dbReference>
<dbReference type="eggNOG" id="KOG0489">
    <property type="taxonomic scope" value="Eukaryota"/>
</dbReference>
<dbReference type="InterPro" id="IPR001356">
    <property type="entry name" value="HD"/>
</dbReference>
<evidence type="ECO:0000313" key="8">
    <source>
        <dbReference type="EMBL" id="OWR47610.1"/>
    </source>
</evidence>
<evidence type="ECO:0000256" key="7">
    <source>
        <dbReference type="SAM" id="MobiDB-lite"/>
    </source>
</evidence>
<dbReference type="Gene3D" id="1.10.10.60">
    <property type="entry name" value="Homeodomain-like"/>
    <property type="match status" value="1"/>
</dbReference>
<accession>A0A212F1J1</accession>
<dbReference type="KEGG" id="dpl:KGM_210997"/>
<dbReference type="GO" id="GO:0045944">
    <property type="term" value="P:positive regulation of transcription by RNA polymerase II"/>
    <property type="evidence" value="ECO:0007669"/>
    <property type="project" value="UniProtKB-ARBA"/>
</dbReference>
<evidence type="ECO:0000256" key="6">
    <source>
        <dbReference type="RuleBase" id="RU000682"/>
    </source>
</evidence>
<dbReference type="PROSITE" id="PS50071">
    <property type="entry name" value="HOMEOBOX_2"/>
    <property type="match status" value="1"/>
</dbReference>
<keyword evidence="9" id="KW-1185">Reference proteome</keyword>
<dbReference type="EMBL" id="AGBW02010865">
    <property type="protein sequence ID" value="OWR47610.1"/>
    <property type="molecule type" value="Genomic_DNA"/>
</dbReference>
<evidence type="ECO:0000256" key="3">
    <source>
        <dbReference type="ARBA" id="ARBA00023155"/>
    </source>
</evidence>
<evidence type="ECO:0000256" key="5">
    <source>
        <dbReference type="PROSITE-ProRule" id="PRU00108"/>
    </source>
</evidence>
<dbReference type="Pfam" id="PF00046">
    <property type="entry name" value="Homeodomain"/>
    <property type="match status" value="1"/>
</dbReference>
<name>A0A212F1J1_DANPL</name>
<dbReference type="GO" id="GO:0000981">
    <property type="term" value="F:DNA-binding transcription factor activity, RNA polymerase II-specific"/>
    <property type="evidence" value="ECO:0007669"/>
    <property type="project" value="InterPro"/>
</dbReference>
<evidence type="ECO:0000313" key="9">
    <source>
        <dbReference type="Proteomes" id="UP000007151"/>
    </source>
</evidence>
<dbReference type="AlphaFoldDB" id="A0A212F1J1"/>
<dbReference type="PRINTS" id="PR00024">
    <property type="entry name" value="HOMEOBOX"/>
</dbReference>
<keyword evidence="4 5" id="KW-0539">Nucleus</keyword>
<comment type="subcellular location">
    <subcellularLocation>
        <location evidence="1 5 6">Nucleus</location>
    </subcellularLocation>
</comment>
<evidence type="ECO:0000256" key="4">
    <source>
        <dbReference type="ARBA" id="ARBA00023242"/>
    </source>
</evidence>
<reference evidence="8 9" key="1">
    <citation type="journal article" date="2011" name="Cell">
        <title>The monarch butterfly genome yields insights into long-distance migration.</title>
        <authorList>
            <person name="Zhan S."/>
            <person name="Merlin C."/>
            <person name="Boore J.L."/>
            <person name="Reppert S.M."/>
        </authorList>
    </citation>
    <scope>NUCLEOTIDE SEQUENCE [LARGE SCALE GENOMIC DNA]</scope>
    <source>
        <strain evidence="8">F-2</strain>
    </source>
</reference>
<dbReference type="GO" id="GO:0005634">
    <property type="term" value="C:nucleus"/>
    <property type="evidence" value="ECO:0007669"/>
    <property type="project" value="UniProtKB-SubCell"/>
</dbReference>
<dbReference type="PANTHER" id="PTHR45664">
    <property type="entry name" value="PROTEIN ZERKNUELLT 1-RELATED"/>
    <property type="match status" value="1"/>
</dbReference>
<sequence>MSVSTSISNAAQPVFSPTNASDDQWLSTSNLQPRNETNFITGEPQQYKVNQINYNSTSAFYNAPDIPSTHVNSCNGPMTYNPNYINTCPPNPVYGQEFRYEPSQTAHPNPGVMFLGPRGTIGTMNSWSNSTNSSNRLVSRPLNGNKPLSGGVKKPKRIRTAFTSSQMMELENEYTRNRYLDRSRRIELSEILNLNERTIKIWFQNRRMKEKKDRAESLEDTEASSTTELNDHQDYPGQMIMYGQYPQNLYGRSNIYIEQYPVTSTPLTMPTNEVQLVNSIPESVLNTYPTYMVENNSDIVENFDIKEPEMNVQMQGYNNNKIELIDSKETTQDSVPQSESSTNDAGKDGFNGPNWDLSWIRSIHMDEEL</sequence>
<feature type="compositionally biased region" description="Polar residues" evidence="7">
    <location>
        <begin position="332"/>
        <end position="344"/>
    </location>
</feature>
<dbReference type="PROSITE" id="PS00027">
    <property type="entry name" value="HOMEOBOX_1"/>
    <property type="match status" value="1"/>
</dbReference>
<feature type="DNA-binding region" description="Homeobox" evidence="5">
    <location>
        <begin position="155"/>
        <end position="214"/>
    </location>
</feature>